<proteinExistence type="inferred from homology"/>
<dbReference type="InterPro" id="IPR054728">
    <property type="entry name" value="RsmB-like_ferredoxin"/>
</dbReference>
<dbReference type="GO" id="GO:0003723">
    <property type="term" value="F:RNA binding"/>
    <property type="evidence" value="ECO:0007669"/>
    <property type="project" value="UniProtKB-UniRule"/>
</dbReference>
<dbReference type="InterPro" id="IPR023267">
    <property type="entry name" value="RCMT"/>
</dbReference>
<organism evidence="7 8">
    <name type="scientific">Pelagimonas phthalicica</name>
    <dbReference type="NCBI Taxonomy" id="1037362"/>
    <lineage>
        <taxon>Bacteria</taxon>
        <taxon>Pseudomonadati</taxon>
        <taxon>Pseudomonadota</taxon>
        <taxon>Alphaproteobacteria</taxon>
        <taxon>Rhodobacterales</taxon>
        <taxon>Roseobacteraceae</taxon>
        <taxon>Pelagimonas</taxon>
    </lineage>
</organism>
<comment type="caution">
    <text evidence="5">Lacks conserved residue(s) required for the propagation of feature annotation.</text>
</comment>
<dbReference type="PANTHER" id="PTHR22807">
    <property type="entry name" value="NOP2 YEAST -RELATED NOL1/NOP2/FMU SUN DOMAIN-CONTAINING"/>
    <property type="match status" value="1"/>
</dbReference>
<accession>A0A238JE84</accession>
<dbReference type="Gene3D" id="3.40.50.150">
    <property type="entry name" value="Vaccinia Virus protein VP39"/>
    <property type="match status" value="1"/>
</dbReference>
<sequence>MTPAARLQAAIDIIDKIRDGNAAEKALTNWARASRFAGSKDRAAVRDHVFDCLRLWRSAAALGGGETGRARMLGVLRHHGLDEAALFSGQGHGPAVLSDEEAQAGGEPQGFAAWDLPDWLGARFQAGLGDQAEATAQALRSRAAVFLRVNTLKTDLAGAQEVLAEAGIETQPHVLSPTALLVTEGARKVARSEPYLTGLVELQDAASQAVVDEVPVQPGQRVLDYCAGGGGKTLALAARLGGERVFAHDADPRRMSDLPARAERAGANVDRLTAPKGEFDVVLCDVPCSGAGAWRRSPEGKWRLQPEDLQDLTKVQASILQTCQGLVTSGGILAYATCSVLVEENLEQVERFLAQNGGWECLSHRQFLPEDGGDGFFVACLRKG</sequence>
<dbReference type="EC" id="2.1.1.176" evidence="7"/>
<dbReference type="EMBL" id="FXXP01000002">
    <property type="protein sequence ID" value="SMX28146.1"/>
    <property type="molecule type" value="Genomic_DNA"/>
</dbReference>
<evidence type="ECO:0000313" key="7">
    <source>
        <dbReference type="EMBL" id="SMX28146.1"/>
    </source>
</evidence>
<feature type="binding site" evidence="5">
    <location>
        <position position="249"/>
    </location>
    <ligand>
        <name>S-adenosyl-L-methionine</name>
        <dbReference type="ChEBI" id="CHEBI:59789"/>
    </ligand>
</feature>
<keyword evidence="3 5" id="KW-0949">S-adenosyl-L-methionine</keyword>
<dbReference type="SUPFAM" id="SSF53335">
    <property type="entry name" value="S-adenosyl-L-methionine-dependent methyltransferases"/>
    <property type="match status" value="1"/>
</dbReference>
<dbReference type="Pfam" id="PF22458">
    <property type="entry name" value="RsmF-B_ferredox"/>
    <property type="match status" value="1"/>
</dbReference>
<gene>
    <name evidence="7" type="primary">rsmB_2</name>
    <name evidence="7" type="ORF">TRP8649_02261</name>
</gene>
<comment type="similarity">
    <text evidence="5">Belongs to the class I-like SAM-binding methyltransferase superfamily. RsmB/NOP family.</text>
</comment>
<dbReference type="PANTHER" id="PTHR22807:SF53">
    <property type="entry name" value="RIBOSOMAL RNA SMALL SUBUNIT METHYLTRANSFERASE B-RELATED"/>
    <property type="match status" value="1"/>
</dbReference>
<reference evidence="8" key="1">
    <citation type="submission" date="2017-05" db="EMBL/GenBank/DDBJ databases">
        <authorList>
            <person name="Rodrigo-Torres L."/>
            <person name="Arahal R. D."/>
            <person name="Lucena T."/>
        </authorList>
    </citation>
    <scope>NUCLEOTIDE SEQUENCE [LARGE SCALE GENOMIC DNA]</scope>
    <source>
        <strain evidence="8">CECT 8649</strain>
    </source>
</reference>
<evidence type="ECO:0000256" key="3">
    <source>
        <dbReference type="ARBA" id="ARBA00022691"/>
    </source>
</evidence>
<dbReference type="OrthoDB" id="9810297at2"/>
<dbReference type="Gene3D" id="3.30.70.1170">
    <property type="entry name" value="Sun protein, domain 3"/>
    <property type="match status" value="1"/>
</dbReference>
<dbReference type="InterPro" id="IPR049560">
    <property type="entry name" value="MeTrfase_RsmB-F_NOP2_cat"/>
</dbReference>
<dbReference type="AlphaFoldDB" id="A0A238JE84"/>
<dbReference type="Pfam" id="PF01189">
    <property type="entry name" value="Methyltr_RsmB-F"/>
    <property type="match status" value="1"/>
</dbReference>
<feature type="binding site" evidence="5">
    <location>
        <position position="285"/>
    </location>
    <ligand>
        <name>S-adenosyl-L-methionine</name>
        <dbReference type="ChEBI" id="CHEBI:59789"/>
    </ligand>
</feature>
<keyword evidence="8" id="KW-1185">Reference proteome</keyword>
<protein>
    <submittedName>
        <fullName evidence="7">Ribosomal RNA small subunit methyltransferase B</fullName>
        <ecNumber evidence="7">2.1.1.176</ecNumber>
    </submittedName>
</protein>
<dbReference type="Proteomes" id="UP000225972">
    <property type="component" value="Unassembled WGS sequence"/>
</dbReference>
<feature type="binding site" evidence="5">
    <location>
        <position position="270"/>
    </location>
    <ligand>
        <name>S-adenosyl-L-methionine</name>
        <dbReference type="ChEBI" id="CHEBI:59789"/>
    </ligand>
</feature>
<keyword evidence="4 5" id="KW-0694">RNA-binding</keyword>
<dbReference type="PRINTS" id="PR02008">
    <property type="entry name" value="RCMTFAMILY"/>
</dbReference>
<dbReference type="InterPro" id="IPR001678">
    <property type="entry name" value="MeTrfase_RsmB-F_NOP2_dom"/>
</dbReference>
<dbReference type="CDD" id="cd02440">
    <property type="entry name" value="AdoMet_MTases"/>
    <property type="match status" value="1"/>
</dbReference>
<feature type="domain" description="SAM-dependent MTase RsmB/NOP-type" evidence="6">
    <location>
        <begin position="135"/>
        <end position="384"/>
    </location>
</feature>
<dbReference type="RefSeq" id="WP_099245276.1">
    <property type="nucleotide sequence ID" value="NZ_FXXP01000002.1"/>
</dbReference>
<dbReference type="PROSITE" id="PS51686">
    <property type="entry name" value="SAM_MT_RSMB_NOP"/>
    <property type="match status" value="1"/>
</dbReference>
<dbReference type="GO" id="GO:0008173">
    <property type="term" value="F:RNA methyltransferase activity"/>
    <property type="evidence" value="ECO:0007669"/>
    <property type="project" value="InterPro"/>
</dbReference>
<evidence type="ECO:0000256" key="1">
    <source>
        <dbReference type="ARBA" id="ARBA00022603"/>
    </source>
</evidence>
<evidence type="ECO:0000256" key="5">
    <source>
        <dbReference type="PROSITE-ProRule" id="PRU01023"/>
    </source>
</evidence>
<evidence type="ECO:0000256" key="4">
    <source>
        <dbReference type="ARBA" id="ARBA00022884"/>
    </source>
</evidence>
<keyword evidence="2 5" id="KW-0808">Transferase</keyword>
<name>A0A238JE84_9RHOB</name>
<keyword evidence="1 5" id="KW-0489">Methyltransferase</keyword>
<dbReference type="InterPro" id="IPR029063">
    <property type="entry name" value="SAM-dependent_MTases_sf"/>
</dbReference>
<evidence type="ECO:0000259" key="6">
    <source>
        <dbReference type="PROSITE" id="PS51686"/>
    </source>
</evidence>
<feature type="active site" description="Nucleophile" evidence="5">
    <location>
        <position position="338"/>
    </location>
</feature>
<evidence type="ECO:0000256" key="2">
    <source>
        <dbReference type="ARBA" id="ARBA00022679"/>
    </source>
</evidence>
<evidence type="ECO:0000313" key="8">
    <source>
        <dbReference type="Proteomes" id="UP000225972"/>
    </source>
</evidence>
<dbReference type="GO" id="GO:0001510">
    <property type="term" value="P:RNA methylation"/>
    <property type="evidence" value="ECO:0007669"/>
    <property type="project" value="InterPro"/>
</dbReference>